<proteinExistence type="predicted"/>
<dbReference type="AlphaFoldDB" id="A0AAV7H968"/>
<dbReference type="EMBL" id="JAGFBR010000006">
    <property type="protein sequence ID" value="KAH0465431.1"/>
    <property type="molecule type" value="Genomic_DNA"/>
</dbReference>
<sequence length="127" mass="14126">MSGQRIKSMRLIKFLQSTAGVAKGAAAESVDCNEEDDGGDVEDGELVPVTSHLLQNAGFTRIAVVAENVSLVAPLIAVLLLISRCHPRHICARCRRLTASRLRTHFKFKCFFMLFKLKIYAAFRTIF</sequence>
<dbReference type="Proteomes" id="UP000775213">
    <property type="component" value="Unassembled WGS sequence"/>
</dbReference>
<name>A0AAV7H968_DENCH</name>
<accession>A0AAV7H968</accession>
<organism evidence="1 2">
    <name type="scientific">Dendrobium chrysotoxum</name>
    <name type="common">Orchid</name>
    <dbReference type="NCBI Taxonomy" id="161865"/>
    <lineage>
        <taxon>Eukaryota</taxon>
        <taxon>Viridiplantae</taxon>
        <taxon>Streptophyta</taxon>
        <taxon>Embryophyta</taxon>
        <taxon>Tracheophyta</taxon>
        <taxon>Spermatophyta</taxon>
        <taxon>Magnoliopsida</taxon>
        <taxon>Liliopsida</taxon>
        <taxon>Asparagales</taxon>
        <taxon>Orchidaceae</taxon>
        <taxon>Epidendroideae</taxon>
        <taxon>Malaxideae</taxon>
        <taxon>Dendrobiinae</taxon>
        <taxon>Dendrobium</taxon>
    </lineage>
</organism>
<reference evidence="1 2" key="1">
    <citation type="journal article" date="2021" name="Hortic Res">
        <title>Chromosome-scale assembly of the Dendrobium chrysotoxum genome enhances the understanding of orchid evolution.</title>
        <authorList>
            <person name="Zhang Y."/>
            <person name="Zhang G.Q."/>
            <person name="Zhang D."/>
            <person name="Liu X.D."/>
            <person name="Xu X.Y."/>
            <person name="Sun W.H."/>
            <person name="Yu X."/>
            <person name="Zhu X."/>
            <person name="Wang Z.W."/>
            <person name="Zhao X."/>
            <person name="Zhong W.Y."/>
            <person name="Chen H."/>
            <person name="Yin W.L."/>
            <person name="Huang T."/>
            <person name="Niu S.C."/>
            <person name="Liu Z.J."/>
        </authorList>
    </citation>
    <scope>NUCLEOTIDE SEQUENCE [LARGE SCALE GENOMIC DNA]</scope>
    <source>
        <strain evidence="1">Lindl</strain>
    </source>
</reference>
<gene>
    <name evidence="1" type="ORF">IEQ34_005534</name>
</gene>
<protein>
    <submittedName>
        <fullName evidence="1">Uncharacterized protein</fullName>
    </submittedName>
</protein>
<evidence type="ECO:0000313" key="1">
    <source>
        <dbReference type="EMBL" id="KAH0465431.1"/>
    </source>
</evidence>
<evidence type="ECO:0000313" key="2">
    <source>
        <dbReference type="Proteomes" id="UP000775213"/>
    </source>
</evidence>
<comment type="caution">
    <text evidence="1">The sequence shown here is derived from an EMBL/GenBank/DDBJ whole genome shotgun (WGS) entry which is preliminary data.</text>
</comment>
<keyword evidence="2" id="KW-1185">Reference proteome</keyword>